<dbReference type="InterPro" id="IPR036020">
    <property type="entry name" value="WW_dom_sf"/>
</dbReference>
<evidence type="ECO:0008006" key="8">
    <source>
        <dbReference type="Google" id="ProtNLM"/>
    </source>
</evidence>
<dbReference type="GO" id="GO:0005509">
    <property type="term" value="F:calcium ion binding"/>
    <property type="evidence" value="ECO:0007669"/>
    <property type="project" value="InterPro"/>
</dbReference>
<dbReference type="Gene3D" id="1.10.238.10">
    <property type="entry name" value="EF-hand"/>
    <property type="match status" value="1"/>
</dbReference>
<dbReference type="InterPro" id="IPR036770">
    <property type="entry name" value="Ankyrin_rpt-contain_sf"/>
</dbReference>
<keyword evidence="3" id="KW-0040">ANK repeat</keyword>
<dbReference type="InterPro" id="IPR002048">
    <property type="entry name" value="EF_hand_dom"/>
</dbReference>
<reference evidence="7" key="1">
    <citation type="submission" date="2021-01" db="EMBL/GenBank/DDBJ databases">
        <authorList>
            <person name="Corre E."/>
            <person name="Pelletier E."/>
            <person name="Niang G."/>
            <person name="Scheremetjew M."/>
            <person name="Finn R."/>
            <person name="Kale V."/>
            <person name="Holt S."/>
            <person name="Cochrane G."/>
            <person name="Meng A."/>
            <person name="Brown T."/>
            <person name="Cohen L."/>
        </authorList>
    </citation>
    <scope>NUCLEOTIDE SEQUENCE</scope>
    <source>
        <strain evidence="7">Ms1</strain>
    </source>
</reference>
<evidence type="ECO:0000256" key="2">
    <source>
        <dbReference type="ARBA" id="ARBA00022837"/>
    </source>
</evidence>
<dbReference type="Gene3D" id="2.20.70.10">
    <property type="match status" value="1"/>
</dbReference>
<dbReference type="SUPFAM" id="SSF51045">
    <property type="entry name" value="WW domain"/>
    <property type="match status" value="1"/>
</dbReference>
<evidence type="ECO:0000259" key="6">
    <source>
        <dbReference type="PROSITE" id="PS50222"/>
    </source>
</evidence>
<dbReference type="EMBL" id="HBFS01001678">
    <property type="protein sequence ID" value="CAD8907965.1"/>
    <property type="molecule type" value="Transcribed_RNA"/>
</dbReference>
<dbReference type="PROSITE" id="PS01159">
    <property type="entry name" value="WW_DOMAIN_1"/>
    <property type="match status" value="1"/>
</dbReference>
<sequence>MGLCGSSAKIYDANEAIRLADNSQEAQELIASVNVAAKGKDGRIPFTQACKFGRTKMIRFMIENDKKNRLTRGLIDAGLVDNCMFETDLEAVKVLVQDGGANVNAQSSYGETPLTALARRTAATSKATLTQRREAAVFLVEEGAELGKMNGEGLVPICVACKAENEKMALLLAEKGANILDVQRFMNSAPENARNWVAGSVLSKYAFKYPKFVEGLKKQFMKMFDQNGDGKIDKDELKTFIATHVKMAFKAGLMPTAAFFDDGTLEIDQIEHLLETRCKDMLRGYFAMDTDGNNEYSWEELLPIVQDFYTNLWNQDRPADADLVEDVDYSLTKDAGGGEMPEGVQDYGPGTGSRDPDETAILPPNWVAVVDPSSGATYYANTVTRETSWEVPTE</sequence>
<dbReference type="PROSITE" id="PS50020">
    <property type="entry name" value="WW_DOMAIN_2"/>
    <property type="match status" value="1"/>
</dbReference>
<dbReference type="PROSITE" id="PS00018">
    <property type="entry name" value="EF_HAND_1"/>
    <property type="match status" value="1"/>
</dbReference>
<feature type="domain" description="WW" evidence="5">
    <location>
        <begin position="360"/>
        <end position="394"/>
    </location>
</feature>
<protein>
    <recommendedName>
        <fullName evidence="8">Calmodulin</fullName>
    </recommendedName>
</protein>
<dbReference type="PANTHER" id="PTHR24123">
    <property type="entry name" value="ANKYRIN REPEAT-CONTAINING"/>
    <property type="match status" value="1"/>
</dbReference>
<gene>
    <name evidence="7" type="ORF">BSP0115_LOCUS1162</name>
</gene>
<evidence type="ECO:0000256" key="3">
    <source>
        <dbReference type="ARBA" id="ARBA00023043"/>
    </source>
</evidence>
<feature type="domain" description="EF-hand" evidence="6">
    <location>
        <begin position="218"/>
        <end position="247"/>
    </location>
</feature>
<dbReference type="PROSITE" id="PS50222">
    <property type="entry name" value="EF_HAND_2"/>
    <property type="match status" value="1"/>
</dbReference>
<dbReference type="SUPFAM" id="SSF47473">
    <property type="entry name" value="EF-hand"/>
    <property type="match status" value="1"/>
</dbReference>
<dbReference type="PANTHER" id="PTHR24123:SF33">
    <property type="entry name" value="PROTEIN HOS4"/>
    <property type="match status" value="1"/>
</dbReference>
<dbReference type="Gene3D" id="1.25.40.20">
    <property type="entry name" value="Ankyrin repeat-containing domain"/>
    <property type="match status" value="1"/>
</dbReference>
<dbReference type="InterPro" id="IPR001202">
    <property type="entry name" value="WW_dom"/>
</dbReference>
<evidence type="ECO:0000259" key="5">
    <source>
        <dbReference type="PROSITE" id="PS50020"/>
    </source>
</evidence>
<dbReference type="AlphaFoldDB" id="A0A7S1C4A6"/>
<name>A0A7S1C4A6_9STRA</name>
<dbReference type="Pfam" id="PF00397">
    <property type="entry name" value="WW"/>
    <property type="match status" value="1"/>
</dbReference>
<evidence type="ECO:0000256" key="4">
    <source>
        <dbReference type="SAM" id="MobiDB-lite"/>
    </source>
</evidence>
<dbReference type="SMART" id="SM00456">
    <property type="entry name" value="WW"/>
    <property type="match status" value="1"/>
</dbReference>
<keyword evidence="2" id="KW-0106">Calcium</keyword>
<accession>A0A7S1C4A6</accession>
<proteinExistence type="predicted"/>
<dbReference type="SMART" id="SM00248">
    <property type="entry name" value="ANK"/>
    <property type="match status" value="3"/>
</dbReference>
<keyword evidence="1" id="KW-0677">Repeat</keyword>
<dbReference type="Pfam" id="PF13202">
    <property type="entry name" value="EF-hand_5"/>
    <property type="match status" value="1"/>
</dbReference>
<dbReference type="SMART" id="SM00054">
    <property type="entry name" value="EFh"/>
    <property type="match status" value="1"/>
</dbReference>
<evidence type="ECO:0000313" key="7">
    <source>
        <dbReference type="EMBL" id="CAD8907965.1"/>
    </source>
</evidence>
<dbReference type="InterPro" id="IPR018247">
    <property type="entry name" value="EF_Hand_1_Ca_BS"/>
</dbReference>
<dbReference type="CDD" id="cd00201">
    <property type="entry name" value="WW"/>
    <property type="match status" value="1"/>
</dbReference>
<dbReference type="InterPro" id="IPR051165">
    <property type="entry name" value="Multifunctional_ANK_Repeat"/>
</dbReference>
<dbReference type="InterPro" id="IPR011992">
    <property type="entry name" value="EF-hand-dom_pair"/>
</dbReference>
<dbReference type="SUPFAM" id="SSF48403">
    <property type="entry name" value="Ankyrin repeat"/>
    <property type="match status" value="1"/>
</dbReference>
<organism evidence="7">
    <name type="scientific">Bicosoecida sp. CB-2014</name>
    <dbReference type="NCBI Taxonomy" id="1486930"/>
    <lineage>
        <taxon>Eukaryota</taxon>
        <taxon>Sar</taxon>
        <taxon>Stramenopiles</taxon>
        <taxon>Bigyra</taxon>
        <taxon>Opalozoa</taxon>
        <taxon>Bicosoecida</taxon>
    </lineage>
</organism>
<evidence type="ECO:0000256" key="1">
    <source>
        <dbReference type="ARBA" id="ARBA00022737"/>
    </source>
</evidence>
<dbReference type="InterPro" id="IPR002110">
    <property type="entry name" value="Ankyrin_rpt"/>
</dbReference>
<feature type="region of interest" description="Disordered" evidence="4">
    <location>
        <begin position="332"/>
        <end position="359"/>
    </location>
</feature>